<keyword evidence="2" id="KW-1185">Reference proteome</keyword>
<sequence length="802" mass="93097">PKFHEGYHPVVDSHPEHSADHQFYQYQGVHIDQPGSSQFQSNEHLYKNQHNLKEHMEEEKFEYLKTLLEWNEAPLDFAREPFSKDSLFKAAAPTRKLGNPGQEECFMNDEVKESDFGLPSQSAIVSENSILYNHFPPKTNLQHSTGSKLLPLSWIQEPGIHNLMELVNHENLNASKLGSSNFHENILINRPNDSNNHENSLISNHIPPQTDKKNLFDSNYLPRYPPNQIKNSNKGYLENFNVKDCELAEQRVRNEKVDNMNTRFQTEATLEPEKSSDNLRSNLGVYSQESLIGYNEDDHPEVVISNSNLDSNSPPLLSNVGHRLFNNLKGIELAKFSESQTSKVITNLKKKEGATNILENLGEENLKKRKASDVKVEKNTSQVHKACSNLSISEVGELEAKKTNVKSEKSIVDEDFAKEEALRELNRWENNIFKNERVIEKSQKKMDVVDKNASIKNIPQNQKLIPFSSTINQKYSTLSEAEGESDKIKGFMDLFYQNNHFLDINFLKKIIDKVKDIQEPFIKFTFLNFLRVIRQRLESTGTRKFFIPIKDISRFFQKRIYLNTKYEKQVDLSANKYNIKIITKLPKQVLQKIEYDLKDSPLYTFSKSNKGRYLDYSTRRKLVTVEIRNSFISIANIINKVIGNSWEEVINNFPENQRRAIEFFDKIFSMVDFRTQSVKDLQTQKGKTTSHQVGFLINTPNHLEFNNNLAKNYKFGLEDTIAIEEAKLLEKVSTFYADSKFNKNYKKSIISKISIQWLKIHHPQILINLNPKHKKHQESHSLIFFCRRLLNIFEGLDNLEKD</sequence>
<protein>
    <submittedName>
        <fullName evidence="1">Expressed protein</fullName>
    </submittedName>
</protein>
<comment type="caution">
    <text evidence="1">The sequence shown here is derived from an EMBL/GenBank/DDBJ whole genome shotgun (WGS) entry which is preliminary data.</text>
</comment>
<accession>A0AAV0BT14</accession>
<feature type="non-terminal residue" evidence="1">
    <location>
        <position position="1"/>
    </location>
</feature>
<evidence type="ECO:0000313" key="1">
    <source>
        <dbReference type="EMBL" id="CAH7690260.1"/>
    </source>
</evidence>
<name>A0AAV0BT14_PHAPC</name>
<dbReference type="Proteomes" id="UP001153365">
    <property type="component" value="Unassembled WGS sequence"/>
</dbReference>
<gene>
    <name evidence="1" type="ORF">PPACK8108_LOCUS25552</name>
</gene>
<dbReference type="AlphaFoldDB" id="A0AAV0BT14"/>
<dbReference type="EMBL" id="CALTRL010006249">
    <property type="protein sequence ID" value="CAH7690260.1"/>
    <property type="molecule type" value="Genomic_DNA"/>
</dbReference>
<proteinExistence type="predicted"/>
<evidence type="ECO:0000313" key="2">
    <source>
        <dbReference type="Proteomes" id="UP001153365"/>
    </source>
</evidence>
<reference evidence="1" key="1">
    <citation type="submission" date="2022-06" db="EMBL/GenBank/DDBJ databases">
        <authorList>
            <consortium name="SYNGENTA / RWTH Aachen University"/>
        </authorList>
    </citation>
    <scope>NUCLEOTIDE SEQUENCE</scope>
</reference>
<organism evidence="1 2">
    <name type="scientific">Phakopsora pachyrhizi</name>
    <name type="common">Asian soybean rust disease fungus</name>
    <dbReference type="NCBI Taxonomy" id="170000"/>
    <lineage>
        <taxon>Eukaryota</taxon>
        <taxon>Fungi</taxon>
        <taxon>Dikarya</taxon>
        <taxon>Basidiomycota</taxon>
        <taxon>Pucciniomycotina</taxon>
        <taxon>Pucciniomycetes</taxon>
        <taxon>Pucciniales</taxon>
        <taxon>Phakopsoraceae</taxon>
        <taxon>Phakopsora</taxon>
    </lineage>
</organism>